<proteinExistence type="predicted"/>
<evidence type="ECO:0000256" key="7">
    <source>
        <dbReference type="ARBA" id="ARBA00023125"/>
    </source>
</evidence>
<dbReference type="GO" id="GO:0005667">
    <property type="term" value="C:transcription regulator complex"/>
    <property type="evidence" value="ECO:0007669"/>
    <property type="project" value="TreeGrafter"/>
</dbReference>
<dbReference type="OMA" id="ERAFQCQ"/>
<reference evidence="15" key="1">
    <citation type="submission" date="2017-02" db="UniProtKB">
        <authorList>
            <consortium name="WormBaseParasite"/>
        </authorList>
    </citation>
    <scope>IDENTIFICATION</scope>
</reference>
<sequence length="299" mass="33078">METNALGAVTRNYALLGEEGNHSDKSRVSSSRMDLKVSVVRKVNTEKTNTWFPKKVLIVTDKRRIKSMAWAHSSSSSDTLLCSYSLLFPFNASIADDLITCPSSSEITYPIENDSRSELTMDSDPSLSSINAPSWYSSQSSTSPSTSSASTTTGFQLNSISIEPDIESGSLRSSNPPLDPSRNEEGGKGCTSILKNRTALRKHAKVHATKSFSCQRCGRTFAEKTKLNRHMLSHTGERAFQCQFSGCSKAFSLEANLKSHIKTHTGEKPHKCKICDHAFSHPYNLRVHISRRHKEQSLT</sequence>
<dbReference type="InterPro" id="IPR036236">
    <property type="entry name" value="Znf_C2H2_sf"/>
</dbReference>
<dbReference type="Pfam" id="PF13894">
    <property type="entry name" value="zf-C2H2_4"/>
    <property type="match status" value="1"/>
</dbReference>
<reference evidence="13 14" key="2">
    <citation type="submission" date="2018-11" db="EMBL/GenBank/DDBJ databases">
        <authorList>
            <consortium name="Pathogen Informatics"/>
        </authorList>
    </citation>
    <scope>NUCLEOTIDE SEQUENCE [LARGE SCALE GENOMIC DNA]</scope>
</reference>
<organism evidence="15">
    <name type="scientific">Nippostrongylus brasiliensis</name>
    <name type="common">Rat hookworm</name>
    <dbReference type="NCBI Taxonomy" id="27835"/>
    <lineage>
        <taxon>Eukaryota</taxon>
        <taxon>Metazoa</taxon>
        <taxon>Ecdysozoa</taxon>
        <taxon>Nematoda</taxon>
        <taxon>Chromadorea</taxon>
        <taxon>Rhabditida</taxon>
        <taxon>Rhabditina</taxon>
        <taxon>Rhabditomorpha</taxon>
        <taxon>Strongyloidea</taxon>
        <taxon>Heligmosomidae</taxon>
        <taxon>Nippostrongylus</taxon>
    </lineage>
</organism>
<evidence type="ECO:0000256" key="4">
    <source>
        <dbReference type="ARBA" id="ARBA00022771"/>
    </source>
</evidence>
<dbReference type="PROSITE" id="PS00028">
    <property type="entry name" value="ZINC_FINGER_C2H2_1"/>
    <property type="match status" value="3"/>
</dbReference>
<dbReference type="PANTHER" id="PTHR14003:SF19">
    <property type="entry name" value="YY2 TRANSCRIPTION FACTOR"/>
    <property type="match status" value="1"/>
</dbReference>
<dbReference type="WBParaSite" id="NBR_0001964501-mRNA-1">
    <property type="protein sequence ID" value="NBR_0001964501-mRNA-1"/>
    <property type="gene ID" value="NBR_0001964501"/>
</dbReference>
<dbReference type="Pfam" id="PF00096">
    <property type="entry name" value="zf-C2H2"/>
    <property type="match status" value="2"/>
</dbReference>
<evidence type="ECO:0000256" key="8">
    <source>
        <dbReference type="ARBA" id="ARBA00023163"/>
    </source>
</evidence>
<evidence type="ECO:0000256" key="10">
    <source>
        <dbReference type="PROSITE-ProRule" id="PRU00042"/>
    </source>
</evidence>
<evidence type="ECO:0000313" key="14">
    <source>
        <dbReference type="Proteomes" id="UP000271162"/>
    </source>
</evidence>
<dbReference type="SUPFAM" id="SSF57667">
    <property type="entry name" value="beta-beta-alpha zinc fingers"/>
    <property type="match status" value="1"/>
</dbReference>
<dbReference type="FunFam" id="3.30.160.60:FF:000646">
    <property type="entry name" value="Myeloid zinc finger 1"/>
    <property type="match status" value="1"/>
</dbReference>
<dbReference type="GO" id="GO:0000122">
    <property type="term" value="P:negative regulation of transcription by RNA polymerase II"/>
    <property type="evidence" value="ECO:0007669"/>
    <property type="project" value="UniProtKB-ARBA"/>
</dbReference>
<feature type="domain" description="C2H2-type" evidence="12">
    <location>
        <begin position="240"/>
        <end position="269"/>
    </location>
</feature>
<dbReference type="GO" id="GO:0008270">
    <property type="term" value="F:zinc ion binding"/>
    <property type="evidence" value="ECO:0007669"/>
    <property type="project" value="UniProtKB-KW"/>
</dbReference>
<dbReference type="GO" id="GO:0000785">
    <property type="term" value="C:chromatin"/>
    <property type="evidence" value="ECO:0007669"/>
    <property type="project" value="TreeGrafter"/>
</dbReference>
<dbReference type="SMART" id="SM00355">
    <property type="entry name" value="ZnF_C2H2"/>
    <property type="match status" value="4"/>
</dbReference>
<dbReference type="Proteomes" id="UP000271162">
    <property type="component" value="Unassembled WGS sequence"/>
</dbReference>
<keyword evidence="14" id="KW-1185">Reference proteome</keyword>
<keyword evidence="3" id="KW-0677">Repeat</keyword>
<dbReference type="STRING" id="27835.A0A0N4YQX3"/>
<evidence type="ECO:0000256" key="11">
    <source>
        <dbReference type="SAM" id="MobiDB-lite"/>
    </source>
</evidence>
<name>A0A0N4YQX3_NIPBR</name>
<evidence type="ECO:0000256" key="9">
    <source>
        <dbReference type="ARBA" id="ARBA00023242"/>
    </source>
</evidence>
<dbReference type="Gene3D" id="3.30.160.60">
    <property type="entry name" value="Classic Zinc Finger"/>
    <property type="match status" value="3"/>
</dbReference>
<dbReference type="GO" id="GO:0000981">
    <property type="term" value="F:DNA-binding transcription factor activity, RNA polymerase II-specific"/>
    <property type="evidence" value="ECO:0007669"/>
    <property type="project" value="TreeGrafter"/>
</dbReference>
<evidence type="ECO:0000256" key="6">
    <source>
        <dbReference type="ARBA" id="ARBA00023015"/>
    </source>
</evidence>
<dbReference type="GO" id="GO:0000978">
    <property type="term" value="F:RNA polymerase II cis-regulatory region sequence-specific DNA binding"/>
    <property type="evidence" value="ECO:0007669"/>
    <property type="project" value="TreeGrafter"/>
</dbReference>
<keyword evidence="5" id="KW-0862">Zinc</keyword>
<dbReference type="FunFam" id="3.30.160.60:FF:000446">
    <property type="entry name" value="Zinc finger protein"/>
    <property type="match status" value="1"/>
</dbReference>
<evidence type="ECO:0000313" key="13">
    <source>
        <dbReference type="EMBL" id="VDL83382.1"/>
    </source>
</evidence>
<protein>
    <submittedName>
        <fullName evidence="15">LD31045p (inferred by orthology to a D. melanogaster protein)</fullName>
    </submittedName>
</protein>
<evidence type="ECO:0000313" key="15">
    <source>
        <dbReference type="WBParaSite" id="NBR_0001964501-mRNA-1"/>
    </source>
</evidence>
<evidence type="ECO:0000256" key="2">
    <source>
        <dbReference type="ARBA" id="ARBA00022723"/>
    </source>
</evidence>
<keyword evidence="7" id="KW-0238">DNA-binding</keyword>
<dbReference type="GO" id="GO:0031519">
    <property type="term" value="C:PcG protein complex"/>
    <property type="evidence" value="ECO:0007669"/>
    <property type="project" value="TreeGrafter"/>
</dbReference>
<dbReference type="InterPro" id="IPR013087">
    <property type="entry name" value="Znf_C2H2_type"/>
</dbReference>
<keyword evidence="6" id="KW-0805">Transcription regulation</keyword>
<dbReference type="AlphaFoldDB" id="A0A0N4YQX3"/>
<feature type="domain" description="C2H2-type" evidence="12">
    <location>
        <begin position="212"/>
        <end position="239"/>
    </location>
</feature>
<feature type="domain" description="C2H2-type" evidence="12">
    <location>
        <begin position="270"/>
        <end position="298"/>
    </location>
</feature>
<keyword evidence="9" id="KW-0539">Nucleus</keyword>
<gene>
    <name evidence="13" type="ORF">NBR_LOCUS19646</name>
</gene>
<keyword evidence="8" id="KW-0804">Transcription</keyword>
<dbReference type="EMBL" id="UYSL01024351">
    <property type="protein sequence ID" value="VDL83382.1"/>
    <property type="molecule type" value="Genomic_DNA"/>
</dbReference>
<dbReference type="PROSITE" id="PS50157">
    <property type="entry name" value="ZINC_FINGER_C2H2_2"/>
    <property type="match status" value="3"/>
</dbReference>
<feature type="region of interest" description="Disordered" evidence="11">
    <location>
        <begin position="166"/>
        <end position="190"/>
    </location>
</feature>
<evidence type="ECO:0000256" key="3">
    <source>
        <dbReference type="ARBA" id="ARBA00022737"/>
    </source>
</evidence>
<evidence type="ECO:0000259" key="12">
    <source>
        <dbReference type="PROSITE" id="PS50157"/>
    </source>
</evidence>
<evidence type="ECO:0000256" key="1">
    <source>
        <dbReference type="ARBA" id="ARBA00004123"/>
    </source>
</evidence>
<evidence type="ECO:0000256" key="5">
    <source>
        <dbReference type="ARBA" id="ARBA00022833"/>
    </source>
</evidence>
<feature type="region of interest" description="Disordered" evidence="11">
    <location>
        <begin position="134"/>
        <end position="153"/>
    </location>
</feature>
<dbReference type="FunFam" id="3.30.160.60:FF:000104">
    <property type="entry name" value="Transcriptional repressor protein YY1"/>
    <property type="match status" value="1"/>
</dbReference>
<keyword evidence="4 10" id="KW-0863">Zinc-finger</keyword>
<comment type="subcellular location">
    <subcellularLocation>
        <location evidence="1">Nucleus</location>
    </subcellularLocation>
</comment>
<keyword evidence="2" id="KW-0479">Metal-binding</keyword>
<accession>A0A0N4YQX3</accession>
<dbReference type="PANTHER" id="PTHR14003">
    <property type="entry name" value="TRANSCRIPTIONAL REPRESSOR PROTEIN YY"/>
    <property type="match status" value="1"/>
</dbReference>